<protein>
    <submittedName>
        <fullName evidence="1">Uncharacterized protein</fullName>
    </submittedName>
</protein>
<evidence type="ECO:0000313" key="2">
    <source>
        <dbReference type="Proteomes" id="UP000320722"/>
    </source>
</evidence>
<organism evidence="1 2">
    <name type="scientific">Gimesia chilikensis</name>
    <dbReference type="NCBI Taxonomy" id="2605989"/>
    <lineage>
        <taxon>Bacteria</taxon>
        <taxon>Pseudomonadati</taxon>
        <taxon>Planctomycetota</taxon>
        <taxon>Planctomycetia</taxon>
        <taxon>Planctomycetales</taxon>
        <taxon>Planctomycetaceae</taxon>
        <taxon>Gimesia</taxon>
    </lineage>
</organism>
<dbReference type="EMBL" id="CP036347">
    <property type="protein sequence ID" value="QDU04745.1"/>
    <property type="molecule type" value="Genomic_DNA"/>
</dbReference>
<proteinExistence type="predicted"/>
<gene>
    <name evidence="1" type="ORF">V6x_44760</name>
</gene>
<dbReference type="Proteomes" id="UP000320722">
    <property type="component" value="Chromosome"/>
</dbReference>
<dbReference type="AlphaFoldDB" id="A0A517WHM9"/>
<sequence length="50" mass="6092">MHYFSQAFLGWYMAWVDTNAVDATQQADRNWRMFPISWGWNTDIGIEYNW</sequence>
<evidence type="ECO:0000313" key="1">
    <source>
        <dbReference type="EMBL" id="QDU04745.1"/>
    </source>
</evidence>
<dbReference type="RefSeq" id="WP_232104889.1">
    <property type="nucleotide sequence ID" value="NZ_CP036347.1"/>
</dbReference>
<reference evidence="1 2" key="1">
    <citation type="submission" date="2019-02" db="EMBL/GenBank/DDBJ databases">
        <title>Deep-cultivation of Planctomycetes and their phenomic and genomic characterization uncovers novel biology.</title>
        <authorList>
            <person name="Wiegand S."/>
            <person name="Jogler M."/>
            <person name="Boedeker C."/>
            <person name="Pinto D."/>
            <person name="Vollmers J."/>
            <person name="Rivas-Marin E."/>
            <person name="Kohn T."/>
            <person name="Peeters S.H."/>
            <person name="Heuer A."/>
            <person name="Rast P."/>
            <person name="Oberbeckmann S."/>
            <person name="Bunk B."/>
            <person name="Jeske O."/>
            <person name="Meyerdierks A."/>
            <person name="Storesund J.E."/>
            <person name="Kallscheuer N."/>
            <person name="Luecker S."/>
            <person name="Lage O.M."/>
            <person name="Pohl T."/>
            <person name="Merkel B.J."/>
            <person name="Hornburger P."/>
            <person name="Mueller R.-W."/>
            <person name="Bruemmer F."/>
            <person name="Labrenz M."/>
            <person name="Spormann A.M."/>
            <person name="Op den Camp H."/>
            <person name="Overmann J."/>
            <person name="Amann R."/>
            <person name="Jetten M.S.M."/>
            <person name="Mascher T."/>
            <person name="Medema M.H."/>
            <person name="Devos D.P."/>
            <person name="Kaster A.-K."/>
            <person name="Ovreas L."/>
            <person name="Rohde M."/>
            <person name="Galperin M.Y."/>
            <person name="Jogler C."/>
        </authorList>
    </citation>
    <scope>NUCLEOTIDE SEQUENCE [LARGE SCALE GENOMIC DNA]</scope>
    <source>
        <strain evidence="1 2">V6</strain>
    </source>
</reference>
<accession>A0A517WHM9</accession>
<name>A0A517WHM9_9PLAN</name>